<sequence length="357" mass="41428">MRYFVEEYKNKYERLMLKFKEKKIECDVLKDECKVLKQKIKSLQKKKKSASIGDKEMVRIGYLEDEYRKMESEEKEKGVRLNEEIEGLKCANKRANDEVEELKIQATMLMKTNVKLGEELEDYKAKYEGLLAQLNEKAGLEVGLKEMVKILEEENQKIKMDQRENCAKLRKEIEDLGCAKRNADDEIEALERKCMELEVQGTVSLNYVIELEKQLTNQMSIMVHQDDELMDLRARCNGMSEREMTALGKVACLEEVVKKMECDKRETENRILKSWKGKAGEMESWEKRLPELETGVLSAEEGNLSLRGPKNEVSCRKMHDKVDVADMVHPELIDSMLIEPNINPSSFQGNSEDVHDQ</sequence>
<accession>A0AA41VP16</accession>
<protein>
    <submittedName>
        <fullName evidence="2">Uncharacterized protein</fullName>
    </submittedName>
</protein>
<feature type="non-terminal residue" evidence="2">
    <location>
        <position position="357"/>
    </location>
</feature>
<name>A0AA41VP16_PAPNU</name>
<keyword evidence="3" id="KW-1185">Reference proteome</keyword>
<evidence type="ECO:0000256" key="1">
    <source>
        <dbReference type="SAM" id="Coils"/>
    </source>
</evidence>
<dbReference type="AlphaFoldDB" id="A0AA41VP16"/>
<organism evidence="2 3">
    <name type="scientific">Papaver nudicaule</name>
    <name type="common">Iceland poppy</name>
    <dbReference type="NCBI Taxonomy" id="74823"/>
    <lineage>
        <taxon>Eukaryota</taxon>
        <taxon>Viridiplantae</taxon>
        <taxon>Streptophyta</taxon>
        <taxon>Embryophyta</taxon>
        <taxon>Tracheophyta</taxon>
        <taxon>Spermatophyta</taxon>
        <taxon>Magnoliopsida</taxon>
        <taxon>Ranunculales</taxon>
        <taxon>Papaveraceae</taxon>
        <taxon>Papaveroideae</taxon>
        <taxon>Papaver</taxon>
    </lineage>
</organism>
<evidence type="ECO:0000313" key="3">
    <source>
        <dbReference type="Proteomes" id="UP001177140"/>
    </source>
</evidence>
<feature type="coiled-coil region" evidence="1">
    <location>
        <begin position="78"/>
        <end position="200"/>
    </location>
</feature>
<gene>
    <name evidence="2" type="ORF">MKW94_009431</name>
</gene>
<dbReference type="EMBL" id="JAJJMA010262103">
    <property type="protein sequence ID" value="MCL7044792.1"/>
    <property type="molecule type" value="Genomic_DNA"/>
</dbReference>
<proteinExistence type="predicted"/>
<comment type="caution">
    <text evidence="2">The sequence shown here is derived from an EMBL/GenBank/DDBJ whole genome shotgun (WGS) entry which is preliminary data.</text>
</comment>
<evidence type="ECO:0000313" key="2">
    <source>
        <dbReference type="EMBL" id="MCL7044792.1"/>
    </source>
</evidence>
<dbReference type="Proteomes" id="UP001177140">
    <property type="component" value="Unassembled WGS sequence"/>
</dbReference>
<reference evidence="2" key="1">
    <citation type="submission" date="2022-03" db="EMBL/GenBank/DDBJ databases">
        <title>A functionally conserved STORR gene fusion in Papaver species that diverged 16.8 million years ago.</title>
        <authorList>
            <person name="Catania T."/>
        </authorList>
    </citation>
    <scope>NUCLEOTIDE SEQUENCE</scope>
    <source>
        <strain evidence="2">S-191538</strain>
    </source>
</reference>
<keyword evidence="1" id="KW-0175">Coiled coil</keyword>
<feature type="coiled-coil region" evidence="1">
    <location>
        <begin position="5"/>
        <end position="46"/>
    </location>
</feature>